<dbReference type="Gene3D" id="3.30.200.20">
    <property type="entry name" value="Phosphorylase Kinase, domain 1"/>
    <property type="match status" value="1"/>
</dbReference>
<evidence type="ECO:0000313" key="10">
    <source>
        <dbReference type="Proteomes" id="UP000195667"/>
    </source>
</evidence>
<protein>
    <recommendedName>
        <fullName evidence="1">non-specific serine/threonine protein kinase</fullName>
        <ecNumber evidence="1">2.7.11.1</ecNumber>
    </recommendedName>
</protein>
<dbReference type="OrthoDB" id="9801841at2"/>
<accession>A0A1R4HE29</accession>
<evidence type="ECO:0000256" key="3">
    <source>
        <dbReference type="ARBA" id="ARBA00022679"/>
    </source>
</evidence>
<gene>
    <name evidence="9" type="ORF">CRENPOLYSF1_540045</name>
</gene>
<dbReference type="Proteomes" id="UP000195667">
    <property type="component" value="Unassembled WGS sequence"/>
</dbReference>
<feature type="domain" description="Protein kinase" evidence="8">
    <location>
        <begin position="7"/>
        <end position="269"/>
    </location>
</feature>
<sequence length="275" mass="31439">MIPINNFNFVGEIGEGGMGKVYRYAHVRLNRDVAIKFLQPELSSREDLVERFKSEAIAQARMSHTNIATVYEFDQINDMFYMVLEYVKGETLDSVISKEGRLSWQIAVQYAIGILDGLDHAHSFNIVHRDIKPSNLMITEQKTVKILDFGIARILNTARLTKTRHAIGTLEYMSPEQIKAHETDARSDIYAVGIVLYEMLTGQIPFVKDTEFELQQAHINEKPKSPCTFSEEIPKEIARLVLKALEKNPEKRFSSAREFSEALRKQIAFAPPRFS</sequence>
<keyword evidence="2" id="KW-0723">Serine/threonine-protein kinase</keyword>
<keyword evidence="6 7" id="KW-0067">ATP-binding</keyword>
<dbReference type="SUPFAM" id="SSF56112">
    <property type="entry name" value="Protein kinase-like (PK-like)"/>
    <property type="match status" value="1"/>
</dbReference>
<evidence type="ECO:0000256" key="5">
    <source>
        <dbReference type="ARBA" id="ARBA00022777"/>
    </source>
</evidence>
<dbReference type="PIRSF" id="PIRSF000654">
    <property type="entry name" value="Integrin-linked_kinase"/>
    <property type="match status" value="1"/>
</dbReference>
<evidence type="ECO:0000259" key="8">
    <source>
        <dbReference type="PROSITE" id="PS50011"/>
    </source>
</evidence>
<keyword evidence="3 9" id="KW-0808">Transferase</keyword>
<dbReference type="EMBL" id="FUKI01000131">
    <property type="protein sequence ID" value="SJM94469.1"/>
    <property type="molecule type" value="Genomic_DNA"/>
</dbReference>
<evidence type="ECO:0000256" key="1">
    <source>
        <dbReference type="ARBA" id="ARBA00012513"/>
    </source>
</evidence>
<dbReference type="CDD" id="cd14014">
    <property type="entry name" value="STKc_PknB_like"/>
    <property type="match status" value="1"/>
</dbReference>
<dbReference type="InterPro" id="IPR000719">
    <property type="entry name" value="Prot_kinase_dom"/>
</dbReference>
<keyword evidence="10" id="KW-1185">Reference proteome</keyword>
<dbReference type="FunFam" id="1.10.510.10:FF:000021">
    <property type="entry name" value="Serine/threonine protein kinase"/>
    <property type="match status" value="1"/>
</dbReference>
<feature type="binding site" evidence="7">
    <location>
        <position position="36"/>
    </location>
    <ligand>
        <name>ATP</name>
        <dbReference type="ChEBI" id="CHEBI:30616"/>
    </ligand>
</feature>
<keyword evidence="5 9" id="KW-0418">Kinase</keyword>
<dbReference type="GO" id="GO:0005524">
    <property type="term" value="F:ATP binding"/>
    <property type="evidence" value="ECO:0007669"/>
    <property type="project" value="UniProtKB-UniRule"/>
</dbReference>
<dbReference type="Pfam" id="PF00069">
    <property type="entry name" value="Pkinase"/>
    <property type="match status" value="1"/>
</dbReference>
<evidence type="ECO:0000313" key="9">
    <source>
        <dbReference type="EMBL" id="SJM94469.1"/>
    </source>
</evidence>
<evidence type="ECO:0000256" key="4">
    <source>
        <dbReference type="ARBA" id="ARBA00022741"/>
    </source>
</evidence>
<name>A0A1R4HE29_9GAMM</name>
<evidence type="ECO:0000256" key="2">
    <source>
        <dbReference type="ARBA" id="ARBA00022527"/>
    </source>
</evidence>
<dbReference type="InterPro" id="IPR008271">
    <property type="entry name" value="Ser/Thr_kinase_AS"/>
</dbReference>
<evidence type="ECO:0000256" key="6">
    <source>
        <dbReference type="ARBA" id="ARBA00022840"/>
    </source>
</evidence>
<dbReference type="AlphaFoldDB" id="A0A1R4HE29"/>
<dbReference type="PROSITE" id="PS00107">
    <property type="entry name" value="PROTEIN_KINASE_ATP"/>
    <property type="match status" value="1"/>
</dbReference>
<dbReference type="SMART" id="SM00220">
    <property type="entry name" value="S_TKc"/>
    <property type="match status" value="1"/>
</dbReference>
<keyword evidence="4 7" id="KW-0547">Nucleotide-binding</keyword>
<organism evidence="9 10">
    <name type="scientific">Crenothrix polyspora</name>
    <dbReference type="NCBI Taxonomy" id="360316"/>
    <lineage>
        <taxon>Bacteria</taxon>
        <taxon>Pseudomonadati</taxon>
        <taxon>Pseudomonadota</taxon>
        <taxon>Gammaproteobacteria</taxon>
        <taxon>Methylococcales</taxon>
        <taxon>Crenotrichaceae</taxon>
        <taxon>Crenothrix</taxon>
    </lineage>
</organism>
<dbReference type="InterPro" id="IPR011009">
    <property type="entry name" value="Kinase-like_dom_sf"/>
</dbReference>
<evidence type="ECO:0000256" key="7">
    <source>
        <dbReference type="PROSITE-ProRule" id="PRU10141"/>
    </source>
</evidence>
<dbReference type="GO" id="GO:0004674">
    <property type="term" value="F:protein serine/threonine kinase activity"/>
    <property type="evidence" value="ECO:0007669"/>
    <property type="project" value="UniProtKB-KW"/>
</dbReference>
<dbReference type="InterPro" id="IPR017441">
    <property type="entry name" value="Protein_kinase_ATP_BS"/>
</dbReference>
<dbReference type="EC" id="2.7.11.1" evidence="1"/>
<proteinExistence type="predicted"/>
<dbReference type="PROSITE" id="PS00108">
    <property type="entry name" value="PROTEIN_KINASE_ST"/>
    <property type="match status" value="1"/>
</dbReference>
<dbReference type="RefSeq" id="WP_087144320.1">
    <property type="nucleotide sequence ID" value="NZ_FUKI01000131.1"/>
</dbReference>
<reference evidence="10" key="1">
    <citation type="submission" date="2017-02" db="EMBL/GenBank/DDBJ databases">
        <authorList>
            <person name="Daims H."/>
        </authorList>
    </citation>
    <scope>NUCLEOTIDE SEQUENCE [LARGE SCALE GENOMIC DNA]</scope>
</reference>
<dbReference type="Gene3D" id="1.10.510.10">
    <property type="entry name" value="Transferase(Phosphotransferase) domain 1"/>
    <property type="match status" value="1"/>
</dbReference>
<dbReference type="PROSITE" id="PS50011">
    <property type="entry name" value="PROTEIN_KINASE_DOM"/>
    <property type="match status" value="1"/>
</dbReference>
<dbReference type="PANTHER" id="PTHR43289:SF6">
    <property type="entry name" value="SERINE_THREONINE-PROTEIN KINASE NEKL-3"/>
    <property type="match status" value="1"/>
</dbReference>
<dbReference type="PANTHER" id="PTHR43289">
    <property type="entry name" value="MITOGEN-ACTIVATED PROTEIN KINASE KINASE KINASE 20-RELATED"/>
    <property type="match status" value="1"/>
</dbReference>